<evidence type="ECO:0000256" key="3">
    <source>
        <dbReference type="ARBA" id="ARBA00012438"/>
    </source>
</evidence>
<dbReference type="EC" id="2.7.13.3" evidence="3"/>
<proteinExistence type="predicted"/>
<accession>A0A845H1F3</accession>
<evidence type="ECO:0000256" key="1">
    <source>
        <dbReference type="ARBA" id="ARBA00000085"/>
    </source>
</evidence>
<dbReference type="CDD" id="cd00082">
    <property type="entry name" value="HisKA"/>
    <property type="match status" value="1"/>
</dbReference>
<keyword evidence="12 13" id="KW-0472">Membrane</keyword>
<dbReference type="PRINTS" id="PR00344">
    <property type="entry name" value="BCTRLSENSOR"/>
</dbReference>
<dbReference type="PANTHER" id="PTHR45436">
    <property type="entry name" value="SENSOR HISTIDINE KINASE YKOH"/>
    <property type="match status" value="1"/>
</dbReference>
<dbReference type="InterPro" id="IPR036097">
    <property type="entry name" value="HisK_dim/P_sf"/>
</dbReference>
<dbReference type="RefSeq" id="WP_161087356.1">
    <property type="nucleotide sequence ID" value="NZ_WWCX01000127.1"/>
</dbReference>
<evidence type="ECO:0000313" key="15">
    <source>
        <dbReference type="EMBL" id="MYM98539.1"/>
    </source>
</evidence>
<feature type="domain" description="Histidine kinase" evidence="14">
    <location>
        <begin position="221"/>
        <end position="433"/>
    </location>
</feature>
<evidence type="ECO:0000256" key="2">
    <source>
        <dbReference type="ARBA" id="ARBA00004141"/>
    </source>
</evidence>
<evidence type="ECO:0000256" key="9">
    <source>
        <dbReference type="ARBA" id="ARBA00022840"/>
    </source>
</evidence>
<keyword evidence="6 13" id="KW-0812">Transmembrane</keyword>
<dbReference type="Proteomes" id="UP000447355">
    <property type="component" value="Unassembled WGS sequence"/>
</dbReference>
<comment type="catalytic activity">
    <reaction evidence="1">
        <text>ATP + protein L-histidine = ADP + protein N-phospho-L-histidine.</text>
        <dbReference type="EC" id="2.7.13.3"/>
    </reaction>
</comment>
<dbReference type="InterPro" id="IPR036890">
    <property type="entry name" value="HATPase_C_sf"/>
</dbReference>
<comment type="caution">
    <text evidence="15">The sequence shown here is derived from an EMBL/GenBank/DDBJ whole genome shotgun (WGS) entry which is preliminary data.</text>
</comment>
<dbReference type="SMART" id="SM00387">
    <property type="entry name" value="HATPase_c"/>
    <property type="match status" value="1"/>
</dbReference>
<dbReference type="InterPro" id="IPR004358">
    <property type="entry name" value="Sig_transdc_His_kin-like_C"/>
</dbReference>
<evidence type="ECO:0000256" key="6">
    <source>
        <dbReference type="ARBA" id="ARBA00022692"/>
    </source>
</evidence>
<dbReference type="SMART" id="SM00388">
    <property type="entry name" value="HisKA"/>
    <property type="match status" value="1"/>
</dbReference>
<comment type="subcellular location">
    <subcellularLocation>
        <location evidence="2">Membrane</location>
        <topology evidence="2">Multi-pass membrane protein</topology>
    </subcellularLocation>
</comment>
<evidence type="ECO:0000256" key="4">
    <source>
        <dbReference type="ARBA" id="ARBA00022553"/>
    </source>
</evidence>
<evidence type="ECO:0000256" key="7">
    <source>
        <dbReference type="ARBA" id="ARBA00022741"/>
    </source>
</evidence>
<feature type="transmembrane region" description="Helical" evidence="13">
    <location>
        <begin position="145"/>
        <end position="164"/>
    </location>
</feature>
<dbReference type="PROSITE" id="PS50109">
    <property type="entry name" value="HIS_KIN"/>
    <property type="match status" value="1"/>
</dbReference>
<gene>
    <name evidence="15" type="ORF">GTP90_32310</name>
</gene>
<evidence type="ECO:0000256" key="10">
    <source>
        <dbReference type="ARBA" id="ARBA00022989"/>
    </source>
</evidence>
<evidence type="ECO:0000259" key="14">
    <source>
        <dbReference type="PROSITE" id="PS50109"/>
    </source>
</evidence>
<keyword evidence="9" id="KW-0067">ATP-binding</keyword>
<evidence type="ECO:0000256" key="5">
    <source>
        <dbReference type="ARBA" id="ARBA00022679"/>
    </source>
</evidence>
<dbReference type="InterPro" id="IPR050428">
    <property type="entry name" value="TCS_sensor_his_kinase"/>
</dbReference>
<organism evidence="15 16">
    <name type="scientific">Duganella vulcania</name>
    <dbReference type="NCBI Taxonomy" id="2692166"/>
    <lineage>
        <taxon>Bacteria</taxon>
        <taxon>Pseudomonadati</taxon>
        <taxon>Pseudomonadota</taxon>
        <taxon>Betaproteobacteria</taxon>
        <taxon>Burkholderiales</taxon>
        <taxon>Oxalobacteraceae</taxon>
        <taxon>Telluria group</taxon>
        <taxon>Duganella</taxon>
    </lineage>
</organism>
<protein>
    <recommendedName>
        <fullName evidence="3">histidine kinase</fullName>
        <ecNumber evidence="3">2.7.13.3</ecNumber>
    </recommendedName>
</protein>
<dbReference type="GO" id="GO:0000155">
    <property type="term" value="F:phosphorelay sensor kinase activity"/>
    <property type="evidence" value="ECO:0007669"/>
    <property type="project" value="InterPro"/>
</dbReference>
<keyword evidence="7" id="KW-0547">Nucleotide-binding</keyword>
<dbReference type="Pfam" id="PF00512">
    <property type="entry name" value="HisKA"/>
    <property type="match status" value="1"/>
</dbReference>
<evidence type="ECO:0000256" key="12">
    <source>
        <dbReference type="ARBA" id="ARBA00023136"/>
    </source>
</evidence>
<evidence type="ECO:0000256" key="13">
    <source>
        <dbReference type="SAM" id="Phobius"/>
    </source>
</evidence>
<reference evidence="15" key="1">
    <citation type="submission" date="2019-12" db="EMBL/GenBank/DDBJ databases">
        <title>Novel species isolated from a subtropical stream in China.</title>
        <authorList>
            <person name="Lu H."/>
        </authorList>
    </citation>
    <scope>NUCLEOTIDE SEQUENCE [LARGE SCALE GENOMIC DNA]</scope>
    <source>
        <strain evidence="15">FT81W</strain>
    </source>
</reference>
<dbReference type="GO" id="GO:0005524">
    <property type="term" value="F:ATP binding"/>
    <property type="evidence" value="ECO:0007669"/>
    <property type="project" value="UniProtKB-KW"/>
</dbReference>
<dbReference type="CDD" id="cd00075">
    <property type="entry name" value="HATPase"/>
    <property type="match status" value="1"/>
</dbReference>
<evidence type="ECO:0000313" key="16">
    <source>
        <dbReference type="Proteomes" id="UP000447355"/>
    </source>
</evidence>
<evidence type="ECO:0000256" key="11">
    <source>
        <dbReference type="ARBA" id="ARBA00023012"/>
    </source>
</evidence>
<dbReference type="Gene3D" id="3.30.565.10">
    <property type="entry name" value="Histidine kinase-like ATPase, C-terminal domain"/>
    <property type="match status" value="1"/>
</dbReference>
<dbReference type="PANTHER" id="PTHR45436:SF14">
    <property type="entry name" value="SENSOR PROTEIN QSEC"/>
    <property type="match status" value="1"/>
</dbReference>
<keyword evidence="8 15" id="KW-0418">Kinase</keyword>
<dbReference type="Pfam" id="PF02518">
    <property type="entry name" value="HATPase_c"/>
    <property type="match status" value="1"/>
</dbReference>
<dbReference type="InterPro" id="IPR003661">
    <property type="entry name" value="HisK_dim/P_dom"/>
</dbReference>
<keyword evidence="4" id="KW-0597">Phosphoprotein</keyword>
<dbReference type="AlphaFoldDB" id="A0A845H1F3"/>
<dbReference type="InterPro" id="IPR003594">
    <property type="entry name" value="HATPase_dom"/>
</dbReference>
<dbReference type="InterPro" id="IPR005467">
    <property type="entry name" value="His_kinase_dom"/>
</dbReference>
<dbReference type="Gene3D" id="1.10.287.130">
    <property type="match status" value="1"/>
</dbReference>
<sequence>MKSIRARLLAGLLFGTLCCTLIAGLLLFQRANHEADEQSDLRLREVAWALPPHLGDGVQVPKDADLDDAVLVQVWDAAGRVAYVSEPSQALPRQSLAGYGSITHRGERWRVYGEQRADYYMQIAQPFAMRERIAAHMALRIVPPLLALLPALGALIWIVVGLALRPLEQVAQAVHGRSPGSLQPLETAGMPPELMPIVVALNGLLGKIDSAMAAQRSFVADAAHELRSPLTALKLQLQLAERAGSDEQRQVSFQRLHERLDRSTHLVHQLLTLARHEQHHARPALVRTDLLALARQVVADHSILAESRGIDLGVAGGGEPLWVPVHPEGLSVMLSNLVDNAVRYTQPGGQVDVSAGLERGMAFLRVADNGPGVPEAERARLFDRFYRPDGNAVWGCGLGLSIVKNVVEGHGADIELTSNEGVGLVVTVYLPTA</sequence>
<dbReference type="SUPFAM" id="SSF55874">
    <property type="entry name" value="ATPase domain of HSP90 chaperone/DNA topoisomerase II/histidine kinase"/>
    <property type="match status" value="1"/>
</dbReference>
<dbReference type="GO" id="GO:0005886">
    <property type="term" value="C:plasma membrane"/>
    <property type="evidence" value="ECO:0007669"/>
    <property type="project" value="TreeGrafter"/>
</dbReference>
<keyword evidence="10 13" id="KW-1133">Transmembrane helix</keyword>
<name>A0A845H1F3_9BURK</name>
<evidence type="ECO:0000256" key="8">
    <source>
        <dbReference type="ARBA" id="ARBA00022777"/>
    </source>
</evidence>
<keyword evidence="11" id="KW-0902">Two-component regulatory system</keyword>
<keyword evidence="5" id="KW-0808">Transferase</keyword>
<dbReference type="SUPFAM" id="SSF47384">
    <property type="entry name" value="Homodimeric domain of signal transducing histidine kinase"/>
    <property type="match status" value="1"/>
</dbReference>
<dbReference type="EMBL" id="WWCX01000127">
    <property type="protein sequence ID" value="MYM98539.1"/>
    <property type="molecule type" value="Genomic_DNA"/>
</dbReference>